<protein>
    <submittedName>
        <fullName evidence="3">Toll/interleukin-1 receptor domain-containing protein</fullName>
    </submittedName>
</protein>
<evidence type="ECO:0000313" key="3">
    <source>
        <dbReference type="EMBL" id="QEV25990.1"/>
    </source>
</evidence>
<feature type="domain" description="SEFIR" evidence="2">
    <location>
        <begin position="213"/>
        <end position="354"/>
    </location>
</feature>
<dbReference type="EMBL" id="CP023694">
    <property type="protein sequence ID" value="QEV25990.1"/>
    <property type="molecule type" value="Genomic_DNA"/>
</dbReference>
<proteinExistence type="predicted"/>
<dbReference type="GeneID" id="91418120"/>
<dbReference type="SUPFAM" id="SSF52200">
    <property type="entry name" value="Toll/Interleukin receptor TIR domain"/>
    <property type="match status" value="1"/>
</dbReference>
<dbReference type="Proteomes" id="UP000326598">
    <property type="component" value="Chromosome"/>
</dbReference>
<feature type="region of interest" description="Disordered" evidence="1">
    <location>
        <begin position="187"/>
        <end position="212"/>
    </location>
</feature>
<reference evidence="3 4" key="1">
    <citation type="submission" date="2017-09" db="EMBL/GenBank/DDBJ databases">
        <authorList>
            <person name="Lee N."/>
            <person name="Cho B.-K."/>
        </authorList>
    </citation>
    <scope>NUCLEOTIDE SEQUENCE [LARGE SCALE GENOMIC DNA]</scope>
    <source>
        <strain evidence="3 4">ATCC 13740</strain>
    </source>
</reference>
<evidence type="ECO:0000259" key="2">
    <source>
        <dbReference type="PROSITE" id="PS51534"/>
    </source>
</evidence>
<accession>A0A5J6I5R0</accession>
<dbReference type="Pfam" id="PF08357">
    <property type="entry name" value="SEFIR"/>
    <property type="match status" value="1"/>
</dbReference>
<dbReference type="AlphaFoldDB" id="A0A5J6I5R0"/>
<dbReference type="InterPro" id="IPR013568">
    <property type="entry name" value="SEFIR_dom"/>
</dbReference>
<sequence>MAIDFITSFAAEDHGTYAERFHRDLIEAVTRRKGRTVSAAMCRGGQGDTNRPLVADAQVFVALCSQVYYDDRGCGADWAVFEHRLHLVPPQFRPSDPPARVLVRWQPAKPPSGVPLAPVLSGEITDSYASKGIYGIICQEGLRSQAYWDAVDEIAAAVCAGQECSPPEVSVGELPALSMPFPRGAGDARVCRPSPAAQPGVPRPRKPTDDAERPRVFISYAHEEDGDVHKGKVAALAERLREEGIDVFLDTSAHRKGPQHWARWMHKHYKEADFVLVMVSPAYKRRAEHEEEPGKGDGVAYEADLILSERMAVRRWYERILLGSFPEHGKAYVPFFLDGVTLYTLYQDLPELIDFIKSKSS</sequence>
<name>A0A5J6I5R0_STRC4</name>
<dbReference type="KEGG" id="scoe:CP976_18810"/>
<dbReference type="PROSITE" id="PS51534">
    <property type="entry name" value="SEFIR"/>
    <property type="match status" value="1"/>
</dbReference>
<dbReference type="InterPro" id="IPR035897">
    <property type="entry name" value="Toll_tir_struct_dom_sf"/>
</dbReference>
<dbReference type="RefSeq" id="WP_150481425.1">
    <property type="nucleotide sequence ID" value="NZ_BMTB01000013.1"/>
</dbReference>
<organism evidence="3 4">
    <name type="scientific">Streptomyces coeruleorubidus</name>
    <dbReference type="NCBI Taxonomy" id="116188"/>
    <lineage>
        <taxon>Bacteria</taxon>
        <taxon>Bacillati</taxon>
        <taxon>Actinomycetota</taxon>
        <taxon>Actinomycetes</taxon>
        <taxon>Kitasatosporales</taxon>
        <taxon>Streptomycetaceae</taxon>
        <taxon>Streptomyces</taxon>
    </lineage>
</organism>
<evidence type="ECO:0000313" key="4">
    <source>
        <dbReference type="Proteomes" id="UP000326598"/>
    </source>
</evidence>
<dbReference type="Gene3D" id="3.40.50.11530">
    <property type="match status" value="1"/>
</dbReference>
<keyword evidence="3" id="KW-0675">Receptor</keyword>
<gene>
    <name evidence="3" type="ORF">CP976_18810</name>
</gene>
<evidence type="ECO:0000256" key="1">
    <source>
        <dbReference type="SAM" id="MobiDB-lite"/>
    </source>
</evidence>